<comment type="caution">
    <text evidence="1">The sequence shown here is derived from an EMBL/GenBank/DDBJ whole genome shotgun (WGS) entry which is preliminary data.</text>
</comment>
<reference evidence="1 2" key="1">
    <citation type="journal article" date="1979" name="Int. J. Syst. Evol. Microbiol.">
        <title>Bacillus globisporus subsp. marinus subsp. nov.</title>
        <authorList>
            <person name="Liu H."/>
        </authorList>
    </citation>
    <scope>NUCLEOTIDE SEQUENCE [LARGE SCALE GENOMIC DNA]</scope>
    <source>
        <strain evidence="1 2">DSM 1297</strain>
    </source>
</reference>
<protein>
    <submittedName>
        <fullName evidence="1">Uncharacterized protein</fullName>
    </submittedName>
</protein>
<evidence type="ECO:0000313" key="1">
    <source>
        <dbReference type="EMBL" id="MEW9503151.1"/>
    </source>
</evidence>
<accession>A0ABV3Q7P7</accession>
<name>A0ABV3Q7P7_9BACL</name>
<evidence type="ECO:0000313" key="2">
    <source>
        <dbReference type="Proteomes" id="UP001556040"/>
    </source>
</evidence>
<dbReference type="EMBL" id="JBFMIA010000024">
    <property type="protein sequence ID" value="MEW9503151.1"/>
    <property type="molecule type" value="Genomic_DNA"/>
</dbReference>
<sequence>MSSFHHYHGQRIFLYDEYGEEHVENRISSLRHRFGENEARRLSKRICDQEVFLESGDIIIVAGKGMKSIESSNIQHIATVN</sequence>
<gene>
    <name evidence="1" type="ORF">AB1471_15335</name>
</gene>
<dbReference type="Proteomes" id="UP001556040">
    <property type="component" value="Unassembled WGS sequence"/>
</dbReference>
<proteinExistence type="predicted"/>
<keyword evidence="2" id="KW-1185">Reference proteome</keyword>
<organism evidence="1 2">
    <name type="scientific">Jeotgalibacillus marinus</name>
    <dbReference type="NCBI Taxonomy" id="86667"/>
    <lineage>
        <taxon>Bacteria</taxon>
        <taxon>Bacillati</taxon>
        <taxon>Bacillota</taxon>
        <taxon>Bacilli</taxon>
        <taxon>Bacillales</taxon>
        <taxon>Caryophanaceae</taxon>
        <taxon>Jeotgalibacillus</taxon>
    </lineage>
</organism>
<dbReference type="RefSeq" id="WP_367780638.1">
    <property type="nucleotide sequence ID" value="NZ_JBFMIA010000024.1"/>
</dbReference>